<dbReference type="AlphaFoldDB" id="A0A3A8IN08"/>
<dbReference type="InterPro" id="IPR050266">
    <property type="entry name" value="AB_hydrolase_sf"/>
</dbReference>
<evidence type="ECO:0000313" key="2">
    <source>
        <dbReference type="EMBL" id="RKG84665.1"/>
    </source>
</evidence>
<dbReference type="GO" id="GO:0016787">
    <property type="term" value="F:hydrolase activity"/>
    <property type="evidence" value="ECO:0007669"/>
    <property type="project" value="UniProtKB-KW"/>
</dbReference>
<protein>
    <submittedName>
        <fullName evidence="2">Alpha/beta fold hydrolase</fullName>
    </submittedName>
</protein>
<dbReference type="InterPro" id="IPR000639">
    <property type="entry name" value="Epox_hydrolase-like"/>
</dbReference>
<dbReference type="InterPro" id="IPR000073">
    <property type="entry name" value="AB_hydrolase_1"/>
</dbReference>
<dbReference type="PRINTS" id="PR00111">
    <property type="entry name" value="ABHYDROLASE"/>
</dbReference>
<dbReference type="SUPFAM" id="SSF53474">
    <property type="entry name" value="alpha/beta-Hydrolases"/>
    <property type="match status" value="1"/>
</dbReference>
<keyword evidence="2" id="KW-0378">Hydrolase</keyword>
<feature type="domain" description="AB hydrolase-1" evidence="1">
    <location>
        <begin position="22"/>
        <end position="252"/>
    </location>
</feature>
<dbReference type="OrthoDB" id="9785408at2"/>
<sequence>MPMRSVNGTRLYYEDTGGTGDVIVFSHGLLWSTRLFDPQVEALRGRFRCISYDHRGQGQSEVPSDAVIDMETVYADAVALIESLGVGPVHFVGLSMGGFVGLRLAARRPDLVRSLVLLETSTDPEPTANIPRYTALNLVARYLGLGPVTGPVMRIMFGTSFLTDPGREAERALWRARLRQNRRDIWRAVNGVIKRKGVPEELPRIRTPTLVIVGEEDRATVPAKAERIHSLIPGSKLVRLSRGGHSSTVEEPALVNAELAPFLTEHASTNAAHTG</sequence>
<gene>
    <name evidence="2" type="ORF">D7V88_21450</name>
</gene>
<comment type="caution">
    <text evidence="2">The sequence shown here is derived from an EMBL/GenBank/DDBJ whole genome shotgun (WGS) entry which is preliminary data.</text>
</comment>
<dbReference type="PRINTS" id="PR00412">
    <property type="entry name" value="EPOXHYDRLASE"/>
</dbReference>
<name>A0A3A8IN08_9BACT</name>
<reference evidence="3" key="1">
    <citation type="submission" date="2018-09" db="EMBL/GenBank/DDBJ databases">
        <authorList>
            <person name="Livingstone P.G."/>
            <person name="Whitworth D.E."/>
        </authorList>
    </citation>
    <scope>NUCLEOTIDE SEQUENCE [LARGE SCALE GENOMIC DNA]</scope>
    <source>
        <strain evidence="3">CA054A</strain>
    </source>
</reference>
<dbReference type="RefSeq" id="WP_120542512.1">
    <property type="nucleotide sequence ID" value="NZ_RAVZ01000150.1"/>
</dbReference>
<organism evidence="2 3">
    <name type="scientific">Corallococcus terminator</name>
    <dbReference type="NCBI Taxonomy" id="2316733"/>
    <lineage>
        <taxon>Bacteria</taxon>
        <taxon>Pseudomonadati</taxon>
        <taxon>Myxococcota</taxon>
        <taxon>Myxococcia</taxon>
        <taxon>Myxococcales</taxon>
        <taxon>Cystobacterineae</taxon>
        <taxon>Myxococcaceae</taxon>
        <taxon>Corallococcus</taxon>
    </lineage>
</organism>
<dbReference type="PANTHER" id="PTHR43798">
    <property type="entry name" value="MONOACYLGLYCEROL LIPASE"/>
    <property type="match status" value="1"/>
</dbReference>
<dbReference type="Gene3D" id="3.40.50.1820">
    <property type="entry name" value="alpha/beta hydrolase"/>
    <property type="match status" value="1"/>
</dbReference>
<keyword evidence="3" id="KW-1185">Reference proteome</keyword>
<dbReference type="EMBL" id="RAVZ01000150">
    <property type="protein sequence ID" value="RKG84665.1"/>
    <property type="molecule type" value="Genomic_DNA"/>
</dbReference>
<dbReference type="Pfam" id="PF00561">
    <property type="entry name" value="Abhydrolase_1"/>
    <property type="match status" value="1"/>
</dbReference>
<dbReference type="InterPro" id="IPR029058">
    <property type="entry name" value="AB_hydrolase_fold"/>
</dbReference>
<evidence type="ECO:0000313" key="3">
    <source>
        <dbReference type="Proteomes" id="UP000268094"/>
    </source>
</evidence>
<proteinExistence type="predicted"/>
<accession>A0A3A8IN08</accession>
<dbReference type="Proteomes" id="UP000268094">
    <property type="component" value="Unassembled WGS sequence"/>
</dbReference>
<evidence type="ECO:0000259" key="1">
    <source>
        <dbReference type="Pfam" id="PF00561"/>
    </source>
</evidence>